<dbReference type="RefSeq" id="WP_313794250.1">
    <property type="nucleotide sequence ID" value="NZ_CP102453.1"/>
</dbReference>
<keyword evidence="1" id="KW-1133">Transmembrane helix</keyword>
<name>A0ABY5P7P7_9LACT</name>
<evidence type="ECO:0000256" key="1">
    <source>
        <dbReference type="SAM" id="Phobius"/>
    </source>
</evidence>
<dbReference type="Gene3D" id="3.30.870.10">
    <property type="entry name" value="Endonuclease Chain A"/>
    <property type="match status" value="2"/>
</dbReference>
<gene>
    <name evidence="3" type="ORF">NRE15_03610</name>
</gene>
<dbReference type="CDD" id="cd09111">
    <property type="entry name" value="PLDc_ymdC_like_1"/>
    <property type="match status" value="1"/>
</dbReference>
<dbReference type="PANTHER" id="PTHR21248:SF12">
    <property type="entry name" value="CARDIOLIPIN SYNTHASE C"/>
    <property type="match status" value="1"/>
</dbReference>
<evidence type="ECO:0000313" key="3">
    <source>
        <dbReference type="EMBL" id="UUX34748.1"/>
    </source>
</evidence>
<feature type="domain" description="PLD phosphodiesterase" evidence="2">
    <location>
        <begin position="364"/>
        <end position="391"/>
    </location>
</feature>
<dbReference type="PROSITE" id="PS50035">
    <property type="entry name" value="PLD"/>
    <property type="match status" value="2"/>
</dbReference>
<dbReference type="PANTHER" id="PTHR21248">
    <property type="entry name" value="CARDIOLIPIN SYNTHASE"/>
    <property type="match status" value="1"/>
</dbReference>
<proteinExistence type="predicted"/>
<dbReference type="Proteomes" id="UP001315967">
    <property type="component" value="Chromosome"/>
</dbReference>
<dbReference type="Pfam" id="PF13091">
    <property type="entry name" value="PLDc_2"/>
    <property type="match status" value="2"/>
</dbReference>
<accession>A0ABY5P7P7</accession>
<feature type="domain" description="PLD phosphodiesterase" evidence="2">
    <location>
        <begin position="145"/>
        <end position="172"/>
    </location>
</feature>
<keyword evidence="1" id="KW-0812">Transmembrane</keyword>
<evidence type="ECO:0000259" key="2">
    <source>
        <dbReference type="PROSITE" id="PS50035"/>
    </source>
</evidence>
<sequence length="459" mass="52247">MRYFKVLLVVAVVYLVYVLVSGILVFYIIRPEPAKAVDIQFKETNERVSLIDRPSDAWQARVDLISRAQETIDIAYYAFHGGESVDLFVGLLLDAADRGVQVRFLMDGVANGIRFEPEIYRVLVAHPNIEFAFYEPLHVLQPWTWHNRMHDKIIVVDGEVAMMGGRNIGDKYFTDDVPSLSIDRDVMVFKGDTGQDDTYLLSQLANHFTDLWTSDYSVVQTRTFSASKQEEILRQQAEFVQKTHQKTTADPNLTQWYAKSHPVRGASFVTNPLGRFYKEGVVWEYLLALTKQAEKSIIIQTPYIIPTVQMREDMEQQMPDDEVATNLLTNSLASTNNLIANSGYQNNRQEIIDQGTQIYEFQPNEAQFHTKAIIIDERISAIGTFNMDSRSAYLNTESMFIFDSPSLAAELLSNIEVDYGQQIVAVDEDNPADQSDYSSAKYVVSRLLQPIARLFAPFL</sequence>
<keyword evidence="4" id="KW-1185">Reference proteome</keyword>
<organism evidence="3 4">
    <name type="scientific">Fundicoccus culcitae</name>
    <dbReference type="NCBI Taxonomy" id="2969821"/>
    <lineage>
        <taxon>Bacteria</taxon>
        <taxon>Bacillati</taxon>
        <taxon>Bacillota</taxon>
        <taxon>Bacilli</taxon>
        <taxon>Lactobacillales</taxon>
        <taxon>Aerococcaceae</taxon>
        <taxon>Fundicoccus</taxon>
    </lineage>
</organism>
<dbReference type="CDD" id="cd09113">
    <property type="entry name" value="PLDc_ymdC_like_2"/>
    <property type="match status" value="1"/>
</dbReference>
<protein>
    <submittedName>
        <fullName evidence="3">Phospholipase D family protein</fullName>
    </submittedName>
</protein>
<dbReference type="InterPro" id="IPR001736">
    <property type="entry name" value="PLipase_D/transphosphatidylase"/>
</dbReference>
<feature type="transmembrane region" description="Helical" evidence="1">
    <location>
        <begin position="7"/>
        <end position="29"/>
    </location>
</feature>
<dbReference type="EMBL" id="CP102453">
    <property type="protein sequence ID" value="UUX34748.1"/>
    <property type="molecule type" value="Genomic_DNA"/>
</dbReference>
<keyword evidence="1" id="KW-0472">Membrane</keyword>
<dbReference type="SMART" id="SM00155">
    <property type="entry name" value="PLDc"/>
    <property type="match status" value="2"/>
</dbReference>
<reference evidence="3 4" key="1">
    <citation type="submission" date="2022-08" db="EMBL/GenBank/DDBJ databases">
        <title>Aerococcaceae sp. nov isolated from spoiled eye mask.</title>
        <authorList>
            <person name="Zhou G."/>
            <person name="Xie X.-B."/>
            <person name="Shi Q.-S."/>
            <person name="Wang Y.-S."/>
            <person name="Wen X."/>
            <person name="Peng H."/>
            <person name="Yang X.-J."/>
            <person name="Tao H.-B."/>
            <person name="Huang X.-M."/>
        </authorList>
    </citation>
    <scope>NUCLEOTIDE SEQUENCE [LARGE SCALE GENOMIC DNA]</scope>
    <source>
        <strain evidence="4">DM20194951</strain>
    </source>
</reference>
<dbReference type="SUPFAM" id="SSF56024">
    <property type="entry name" value="Phospholipase D/nuclease"/>
    <property type="match status" value="2"/>
</dbReference>
<evidence type="ECO:0000313" key="4">
    <source>
        <dbReference type="Proteomes" id="UP001315967"/>
    </source>
</evidence>
<dbReference type="InterPro" id="IPR025202">
    <property type="entry name" value="PLD-like_dom"/>
</dbReference>